<dbReference type="EMBL" id="CM001488">
    <property type="protein sequence ID" value="EIM63765.1"/>
    <property type="molecule type" value="Genomic_DNA"/>
</dbReference>
<keyword evidence="5" id="KW-0671">Queuosine biosynthesis</keyword>
<keyword evidence="5 7" id="KW-0479">Metal-binding</keyword>
<dbReference type="SUPFAM" id="SSF55620">
    <property type="entry name" value="Tetrahydrobiopterin biosynthesis enzymes-like"/>
    <property type="match status" value="1"/>
</dbReference>
<comment type="similarity">
    <text evidence="2 5">Belongs to the PTPS family. QueD subfamily.</text>
</comment>
<dbReference type="UniPathway" id="UPA00391"/>
<dbReference type="GO" id="GO:0070497">
    <property type="term" value="F:6-carboxytetrahydropterin synthase activity"/>
    <property type="evidence" value="ECO:0007669"/>
    <property type="project" value="UniProtKB-EC"/>
</dbReference>
<dbReference type="PANTHER" id="PTHR12589:SF8">
    <property type="entry name" value="6-CARBOXY-5,6,7,8-TETRAHYDROPTERIN SYNTHASE"/>
    <property type="match status" value="1"/>
</dbReference>
<reference evidence="8 9" key="2">
    <citation type="submission" date="2012-02" db="EMBL/GenBank/DDBJ databases">
        <title>Improved High-Quality Draft sequence of Desulfobacter postgatei 2ac9.</title>
        <authorList>
            <consortium name="US DOE Joint Genome Institute"/>
            <person name="Lucas S."/>
            <person name="Han J."/>
            <person name="Lapidus A."/>
            <person name="Cheng J.-F."/>
            <person name="Goodwin L."/>
            <person name="Pitluck S."/>
            <person name="Peters L."/>
            <person name="Ovchinnikova G."/>
            <person name="Held B."/>
            <person name="Detter J.C."/>
            <person name="Han C."/>
            <person name="Tapia R."/>
            <person name="Land M."/>
            <person name="Hauser L."/>
            <person name="Kyrpides N."/>
            <person name="Ivanova N."/>
            <person name="Pagani I."/>
            <person name="Orellana R."/>
            <person name="Lovley D."/>
            <person name="Woyke T."/>
        </authorList>
    </citation>
    <scope>NUCLEOTIDE SEQUENCE [LARGE SCALE GENOMIC DNA]</scope>
    <source>
        <strain evidence="8 9">2ac9</strain>
    </source>
</reference>
<evidence type="ECO:0000256" key="4">
    <source>
        <dbReference type="ARBA" id="ARBA00048807"/>
    </source>
</evidence>
<proteinExistence type="inferred from homology"/>
<dbReference type="NCBIfam" id="TIGR03367">
    <property type="entry name" value="queuosine_QueD"/>
    <property type="match status" value="1"/>
</dbReference>
<dbReference type="EC" id="4.-.-.-" evidence="5"/>
<dbReference type="STRING" id="879212.DespoDRAFT_01855"/>
<dbReference type="GO" id="GO:0046872">
    <property type="term" value="F:metal ion binding"/>
    <property type="evidence" value="ECO:0007669"/>
    <property type="project" value="UniProtKB-KW"/>
</dbReference>
<dbReference type="Proteomes" id="UP000005778">
    <property type="component" value="Chromosome"/>
</dbReference>
<organism evidence="8 9">
    <name type="scientific">Desulfobacter postgatei 2ac9</name>
    <dbReference type="NCBI Taxonomy" id="879212"/>
    <lineage>
        <taxon>Bacteria</taxon>
        <taxon>Pseudomonadati</taxon>
        <taxon>Thermodesulfobacteriota</taxon>
        <taxon>Desulfobacteria</taxon>
        <taxon>Desulfobacterales</taxon>
        <taxon>Desulfobacteraceae</taxon>
        <taxon>Desulfobacter</taxon>
    </lineage>
</organism>
<dbReference type="Gene3D" id="3.30.479.10">
    <property type="entry name" value="6-pyruvoyl tetrahydropterin synthase/QueD"/>
    <property type="match status" value="1"/>
</dbReference>
<feature type="active site" description="Charge relay system" evidence="6">
    <location>
        <position position="68"/>
    </location>
</feature>
<comment type="pathway">
    <text evidence="1 5">Purine metabolism; 7-cyano-7-deazaguanine biosynthesis.</text>
</comment>
<dbReference type="HOGENOM" id="CLU_111016_6_3_7"/>
<name>I5B2Q2_9BACT</name>
<dbReference type="InterPro" id="IPR007115">
    <property type="entry name" value="6-PTP_synth/QueD"/>
</dbReference>
<evidence type="ECO:0000256" key="6">
    <source>
        <dbReference type="PIRSR" id="PIRSR006113-1"/>
    </source>
</evidence>
<dbReference type="GO" id="GO:0008616">
    <property type="term" value="P:tRNA queuosine(34) biosynthetic process"/>
    <property type="evidence" value="ECO:0007669"/>
    <property type="project" value="UniProtKB-KW"/>
</dbReference>
<reference evidence="8 9" key="1">
    <citation type="submission" date="2011-09" db="EMBL/GenBank/DDBJ databases">
        <authorList>
            <consortium name="US DOE Joint Genome Institute (JGI-PGF)"/>
            <person name="Lucas S."/>
            <person name="Han J."/>
            <person name="Lapidus A."/>
            <person name="Cheng J.-F."/>
            <person name="Goodwin L."/>
            <person name="Pitluck S."/>
            <person name="Peters L."/>
            <person name="Land M.L."/>
            <person name="Hauser L."/>
            <person name="Orellana R."/>
            <person name="Lovley D."/>
            <person name="Woyke T.J."/>
        </authorList>
    </citation>
    <scope>NUCLEOTIDE SEQUENCE [LARGE SCALE GENOMIC DNA]</scope>
    <source>
        <strain evidence="8 9">2ac9</strain>
    </source>
</reference>
<feature type="active site" description="Charge relay system" evidence="6">
    <location>
        <position position="116"/>
    </location>
</feature>
<evidence type="ECO:0000256" key="5">
    <source>
        <dbReference type="PIRNR" id="PIRNR006113"/>
    </source>
</evidence>
<evidence type="ECO:0000313" key="8">
    <source>
        <dbReference type="EMBL" id="EIM63765.1"/>
    </source>
</evidence>
<dbReference type="eggNOG" id="COG0720">
    <property type="taxonomic scope" value="Bacteria"/>
</dbReference>
<keyword evidence="5 7" id="KW-0862">Zinc</keyword>
<protein>
    <recommendedName>
        <fullName evidence="3 5">6-carboxy-5,6,7,8-tetrahydropterin synthase</fullName>
        <ecNumber evidence="5">4.-.-.-</ecNumber>
    </recommendedName>
</protein>
<sequence>MFELKVKTRFAGAHQLAMVGRKCENLHGHNWQVEVYVKGDQLNDAGVLADFGDIKRAVRSVVDGELDHKFLNELPAFADTQPTSERIAIYIADKVQTYLDKNVDEKIVVSRVMAWESDDACAIYYPAPIVMK</sequence>
<gene>
    <name evidence="8" type="ORF">DespoDRAFT_01855</name>
</gene>
<dbReference type="PIRSF" id="PIRSF006113">
    <property type="entry name" value="PTP_synth"/>
    <property type="match status" value="1"/>
</dbReference>
<dbReference type="PANTHER" id="PTHR12589">
    <property type="entry name" value="PYRUVOYL TETRAHYDROBIOPTERIN SYNTHASE"/>
    <property type="match status" value="1"/>
</dbReference>
<evidence type="ECO:0000256" key="3">
    <source>
        <dbReference type="ARBA" id="ARBA00018141"/>
    </source>
</evidence>
<evidence type="ECO:0000256" key="2">
    <source>
        <dbReference type="ARBA" id="ARBA00008900"/>
    </source>
</evidence>
<dbReference type="OrthoDB" id="9804698at2"/>
<dbReference type="Pfam" id="PF01242">
    <property type="entry name" value="PTPS"/>
    <property type="match status" value="1"/>
</dbReference>
<dbReference type="RefSeq" id="WP_004073032.1">
    <property type="nucleotide sequence ID" value="NZ_CM001488.1"/>
</dbReference>
<keyword evidence="9" id="KW-1185">Reference proteome</keyword>
<dbReference type="InterPro" id="IPR038418">
    <property type="entry name" value="6-PTP_synth/QueD_sf"/>
</dbReference>
<accession>I5B2Q2</accession>
<comment type="cofactor">
    <cofactor evidence="5 7">
        <name>Zn(2+)</name>
        <dbReference type="ChEBI" id="CHEBI:29105"/>
    </cofactor>
    <text evidence="5 7">Binds 1 zinc ion per subunit.</text>
</comment>
<evidence type="ECO:0000256" key="1">
    <source>
        <dbReference type="ARBA" id="ARBA00005061"/>
    </source>
</evidence>
<dbReference type="AlphaFoldDB" id="I5B2Q2"/>
<evidence type="ECO:0000313" key="9">
    <source>
        <dbReference type="Proteomes" id="UP000005778"/>
    </source>
</evidence>
<keyword evidence="5" id="KW-0456">Lyase</keyword>
<feature type="binding site" evidence="7">
    <location>
        <position position="14"/>
    </location>
    <ligand>
        <name>Zn(2+)</name>
        <dbReference type="ChEBI" id="CHEBI:29105"/>
    </ligand>
</feature>
<comment type="catalytic activity">
    <reaction evidence="4 5">
        <text>7,8-dihydroneopterin 3'-triphosphate + H2O = 6-carboxy-5,6,7,8-tetrahydropterin + triphosphate + acetaldehyde + 2 H(+)</text>
        <dbReference type="Rhea" id="RHEA:27966"/>
        <dbReference type="ChEBI" id="CHEBI:15343"/>
        <dbReference type="ChEBI" id="CHEBI:15377"/>
        <dbReference type="ChEBI" id="CHEBI:15378"/>
        <dbReference type="ChEBI" id="CHEBI:18036"/>
        <dbReference type="ChEBI" id="CHEBI:58462"/>
        <dbReference type="ChEBI" id="CHEBI:61032"/>
        <dbReference type="EC" id="4.1.2.50"/>
    </reaction>
</comment>
<feature type="binding site" evidence="7">
    <location>
        <position position="27"/>
    </location>
    <ligand>
        <name>Zn(2+)</name>
        <dbReference type="ChEBI" id="CHEBI:29105"/>
    </ligand>
</feature>
<feature type="binding site" evidence="7">
    <location>
        <position position="29"/>
    </location>
    <ligand>
        <name>Zn(2+)</name>
        <dbReference type="ChEBI" id="CHEBI:29105"/>
    </ligand>
</feature>
<evidence type="ECO:0000256" key="7">
    <source>
        <dbReference type="PIRSR" id="PIRSR006113-2"/>
    </source>
</evidence>
<feature type="active site" description="Proton acceptor" evidence="6">
    <location>
        <position position="23"/>
    </location>
</feature>